<feature type="non-terminal residue" evidence="4">
    <location>
        <position position="1"/>
    </location>
</feature>
<dbReference type="InterPro" id="IPR020904">
    <property type="entry name" value="Sc_DH/Rdtase_CS"/>
</dbReference>
<dbReference type="GO" id="GO:0005737">
    <property type="term" value="C:cytoplasm"/>
    <property type="evidence" value="ECO:0007669"/>
    <property type="project" value="TreeGrafter"/>
</dbReference>
<sequence length="194" mass="21273">AFEKAVTNYKQLDIVVNNAGIVEEVQWEKTIAVNLVKILTTAVIQGSYLAQQKFLPKYKSGEEGVIVNTASILGLNTIDSLPIYCAAKHGVVALGEALGGDVYYKQYKVRVLTICPGVVRTPMVTNPDSKKIVLADKAKEDIRTLNSVIQSPECVGKALIEILKKGKNGSLWVTEDAEPAYEVVIPDRKLMRKQ</sequence>
<organism evidence="4 5">
    <name type="scientific">Asbolus verrucosus</name>
    <name type="common">Desert ironclad beetle</name>
    <dbReference type="NCBI Taxonomy" id="1661398"/>
    <lineage>
        <taxon>Eukaryota</taxon>
        <taxon>Metazoa</taxon>
        <taxon>Ecdysozoa</taxon>
        <taxon>Arthropoda</taxon>
        <taxon>Hexapoda</taxon>
        <taxon>Insecta</taxon>
        <taxon>Pterygota</taxon>
        <taxon>Neoptera</taxon>
        <taxon>Endopterygota</taxon>
        <taxon>Coleoptera</taxon>
        <taxon>Polyphaga</taxon>
        <taxon>Cucujiformia</taxon>
        <taxon>Tenebrionidae</taxon>
        <taxon>Pimeliinae</taxon>
        <taxon>Asbolus</taxon>
    </lineage>
</organism>
<accession>A0A482W913</accession>
<dbReference type="PANTHER" id="PTHR44229">
    <property type="entry name" value="15-HYDROXYPROSTAGLANDIN DEHYDROGENASE [NAD(+)]"/>
    <property type="match status" value="1"/>
</dbReference>
<comment type="similarity">
    <text evidence="1 3">Belongs to the short-chain dehydrogenases/reductases (SDR) family.</text>
</comment>
<keyword evidence="2" id="KW-0560">Oxidoreductase</keyword>
<evidence type="ECO:0000256" key="2">
    <source>
        <dbReference type="ARBA" id="ARBA00023002"/>
    </source>
</evidence>
<comment type="caution">
    <text evidence="4">The sequence shown here is derived from an EMBL/GenBank/DDBJ whole genome shotgun (WGS) entry which is preliminary data.</text>
</comment>
<dbReference type="Pfam" id="PF00106">
    <property type="entry name" value="adh_short"/>
    <property type="match status" value="1"/>
</dbReference>
<dbReference type="PROSITE" id="PS00061">
    <property type="entry name" value="ADH_SHORT"/>
    <property type="match status" value="1"/>
</dbReference>
<evidence type="ECO:0000313" key="5">
    <source>
        <dbReference type="Proteomes" id="UP000292052"/>
    </source>
</evidence>
<reference evidence="4 5" key="1">
    <citation type="submission" date="2017-03" db="EMBL/GenBank/DDBJ databases">
        <title>Genome of the blue death feigning beetle - Asbolus verrucosus.</title>
        <authorList>
            <person name="Rider S.D."/>
        </authorList>
    </citation>
    <scope>NUCLEOTIDE SEQUENCE [LARGE SCALE GENOMIC DNA]</scope>
    <source>
        <strain evidence="4">Butters</strain>
        <tissue evidence="4">Head and leg muscle</tissue>
    </source>
</reference>
<dbReference type="GO" id="GO:0016616">
    <property type="term" value="F:oxidoreductase activity, acting on the CH-OH group of donors, NAD or NADP as acceptor"/>
    <property type="evidence" value="ECO:0007669"/>
    <property type="project" value="TreeGrafter"/>
</dbReference>
<evidence type="ECO:0000256" key="1">
    <source>
        <dbReference type="ARBA" id="ARBA00006484"/>
    </source>
</evidence>
<dbReference type="STRING" id="1661398.A0A482W913"/>
<dbReference type="OrthoDB" id="417891at2759"/>
<dbReference type="PRINTS" id="PR00080">
    <property type="entry name" value="SDRFAMILY"/>
</dbReference>
<dbReference type="Proteomes" id="UP000292052">
    <property type="component" value="Unassembled WGS sequence"/>
</dbReference>
<feature type="non-terminal residue" evidence="4">
    <location>
        <position position="194"/>
    </location>
</feature>
<dbReference type="PRINTS" id="PR00081">
    <property type="entry name" value="GDHRDH"/>
</dbReference>
<dbReference type="SUPFAM" id="SSF51735">
    <property type="entry name" value="NAD(P)-binding Rossmann-fold domains"/>
    <property type="match status" value="1"/>
</dbReference>
<dbReference type="EMBL" id="QDEB01015478">
    <property type="protein sequence ID" value="RZC41642.1"/>
    <property type="molecule type" value="Genomic_DNA"/>
</dbReference>
<evidence type="ECO:0000313" key="4">
    <source>
        <dbReference type="EMBL" id="RZC41642.1"/>
    </source>
</evidence>
<keyword evidence="5" id="KW-1185">Reference proteome</keyword>
<dbReference type="AlphaFoldDB" id="A0A482W913"/>
<proteinExistence type="inferred from homology"/>
<dbReference type="Gene3D" id="3.40.50.720">
    <property type="entry name" value="NAD(P)-binding Rossmann-like Domain"/>
    <property type="match status" value="1"/>
</dbReference>
<protein>
    <submittedName>
        <fullName evidence="4">15-hydroxyprostaglandin dehydrogenase [NAD(+)]</fullName>
    </submittedName>
</protein>
<dbReference type="PANTHER" id="PTHR44229:SF8">
    <property type="entry name" value="ALCOHOL DEHYDROGENASE-RELATED"/>
    <property type="match status" value="1"/>
</dbReference>
<gene>
    <name evidence="4" type="ORF">BDFB_014040</name>
</gene>
<name>A0A482W913_ASBVE</name>
<dbReference type="InterPro" id="IPR002347">
    <property type="entry name" value="SDR_fam"/>
</dbReference>
<dbReference type="InterPro" id="IPR036291">
    <property type="entry name" value="NAD(P)-bd_dom_sf"/>
</dbReference>
<evidence type="ECO:0000256" key="3">
    <source>
        <dbReference type="RuleBase" id="RU000363"/>
    </source>
</evidence>